<evidence type="ECO:0000313" key="1">
    <source>
        <dbReference type="EMBL" id="NUU46053.1"/>
    </source>
</evidence>
<proteinExistence type="predicted"/>
<comment type="caution">
    <text evidence="1">The sequence shown here is derived from an EMBL/GenBank/DDBJ whole genome shotgun (WGS) entry which is preliminary data.</text>
</comment>
<reference evidence="1 2" key="1">
    <citation type="submission" date="2020-05" db="EMBL/GenBank/DDBJ databases">
        <title>Genome Sequencing of Type Strains.</title>
        <authorList>
            <person name="Lemaire J.F."/>
            <person name="Inderbitzin P."/>
            <person name="Gregorio O.A."/>
            <person name="Collins S.B."/>
            <person name="Wespe N."/>
            <person name="Knight-Connoni V."/>
        </authorList>
    </citation>
    <scope>NUCLEOTIDE SEQUENCE [LARGE SCALE GENOMIC DNA]</scope>
    <source>
        <strain evidence="1 2">DSM 100049</strain>
    </source>
</reference>
<protein>
    <recommendedName>
        <fullName evidence="3">Esterase-like activity of phytase family protein</fullName>
    </recommendedName>
</protein>
<keyword evidence="2" id="KW-1185">Reference proteome</keyword>
<evidence type="ECO:0008006" key="3">
    <source>
        <dbReference type="Google" id="ProtNLM"/>
    </source>
</evidence>
<sequence length="274" mass="29479">MAGTALAAPTPPEWPAVDRLFFPGATASETRGQGMTSDGTHWIFSGTRSLETADAGFHTLKRRRHAIPPSLGRPSALSPIGLNHIGDIDYADGRLYVPLDSSHVDPATGKAYSHPVVAIYDAHTLRYTGHAYPLRPPHGTDDIASWIAVDPAKGEAYGIAYHDARELAVYDGADFTFRRYIPLSRPVDQAQGGKVRDGWIYFATDGRGKAIQRANIATGAVQTVASLDTGGDREIEGLCFQFTPNGMLLHVLSREDERPGSGNGGIALYRLATP</sequence>
<dbReference type="EMBL" id="JABMCH010000051">
    <property type="protein sequence ID" value="NUU46053.1"/>
    <property type="molecule type" value="Genomic_DNA"/>
</dbReference>
<dbReference type="RefSeq" id="WP_175310838.1">
    <property type="nucleotide sequence ID" value="NZ_CBCRYR010000066.1"/>
</dbReference>
<evidence type="ECO:0000313" key="2">
    <source>
        <dbReference type="Proteomes" id="UP000536441"/>
    </source>
</evidence>
<dbReference type="Proteomes" id="UP000536441">
    <property type="component" value="Unassembled WGS sequence"/>
</dbReference>
<name>A0A7Y6B2F9_9SPHN</name>
<organism evidence="1 2">
    <name type="scientific">Sphingomonas zeae</name>
    <dbReference type="NCBI Taxonomy" id="1646122"/>
    <lineage>
        <taxon>Bacteria</taxon>
        <taxon>Pseudomonadati</taxon>
        <taxon>Pseudomonadota</taxon>
        <taxon>Alphaproteobacteria</taxon>
        <taxon>Sphingomonadales</taxon>
        <taxon>Sphingomonadaceae</taxon>
        <taxon>Sphingomonas</taxon>
    </lineage>
</organism>
<accession>A0A7Y6B2F9</accession>
<dbReference type="AlphaFoldDB" id="A0A7Y6B2F9"/>
<dbReference type="SUPFAM" id="SSF63829">
    <property type="entry name" value="Calcium-dependent phosphotriesterase"/>
    <property type="match status" value="1"/>
</dbReference>
<gene>
    <name evidence="1" type="ORF">HP438_03555</name>
</gene>